<evidence type="ECO:0000313" key="13">
    <source>
        <dbReference type="EMBL" id="KAF8658352.1"/>
    </source>
</evidence>
<keyword evidence="9 10" id="KW-0521">NADP</keyword>
<comment type="catalytic activity">
    <reaction evidence="7 10">
        <text>a (3R)-hydroxyacyl-[ACP] + NADP(+) = a 3-oxoacyl-[ACP] + NADPH + H(+)</text>
        <dbReference type="Rhea" id="RHEA:17397"/>
        <dbReference type="Rhea" id="RHEA-COMP:9916"/>
        <dbReference type="Rhea" id="RHEA-COMP:9945"/>
        <dbReference type="ChEBI" id="CHEBI:15378"/>
        <dbReference type="ChEBI" id="CHEBI:57783"/>
        <dbReference type="ChEBI" id="CHEBI:58349"/>
        <dbReference type="ChEBI" id="CHEBI:78776"/>
        <dbReference type="ChEBI" id="CHEBI:78827"/>
        <dbReference type="EC" id="1.1.1.100"/>
    </reaction>
</comment>
<evidence type="ECO:0000256" key="10">
    <source>
        <dbReference type="RuleBase" id="RU366074"/>
    </source>
</evidence>
<dbReference type="GO" id="GO:0009507">
    <property type="term" value="C:chloroplast"/>
    <property type="evidence" value="ECO:0007669"/>
    <property type="project" value="UniProtKB-SubCell"/>
</dbReference>
<feature type="compositionally biased region" description="Low complexity" evidence="11">
    <location>
        <begin position="66"/>
        <end position="86"/>
    </location>
</feature>
<dbReference type="CDD" id="cd05333">
    <property type="entry name" value="BKR_SDR_c"/>
    <property type="match status" value="1"/>
</dbReference>
<evidence type="ECO:0000256" key="9">
    <source>
        <dbReference type="PIRSR" id="PIRSR611284-2"/>
    </source>
</evidence>
<comment type="pathway">
    <text evidence="1 10">Lipid metabolism; fatty acid biosynthesis.</text>
</comment>
<evidence type="ECO:0000313" key="14">
    <source>
        <dbReference type="Proteomes" id="UP000636709"/>
    </source>
</evidence>
<dbReference type="Proteomes" id="UP000636709">
    <property type="component" value="Unassembled WGS sequence"/>
</dbReference>
<dbReference type="PANTHER" id="PTHR42879:SF7">
    <property type="entry name" value="3-OXOACYL-[ACYL-CARRIER-PROTEIN] REDUCTASE"/>
    <property type="match status" value="1"/>
</dbReference>
<evidence type="ECO:0000256" key="1">
    <source>
        <dbReference type="ARBA" id="ARBA00005194"/>
    </source>
</evidence>
<comment type="similarity">
    <text evidence="2 10">Belongs to the short-chain dehydrogenases/reductases (SDR) family.</text>
</comment>
<comment type="subcellular location">
    <subcellularLocation>
        <location evidence="10">Plastid</location>
        <location evidence="10">Chloroplast</location>
    </subcellularLocation>
    <subcellularLocation>
        <location evidence="10">Plastid</location>
    </subcellularLocation>
    <text evidence="10">And non-photosynthetic plastids.</text>
</comment>
<evidence type="ECO:0000256" key="5">
    <source>
        <dbReference type="ARBA" id="ARBA00022640"/>
    </source>
</evidence>
<evidence type="ECO:0000259" key="12">
    <source>
        <dbReference type="SMART" id="SM00822"/>
    </source>
</evidence>
<comment type="subunit">
    <text evidence="10">Homotetramer.</text>
</comment>
<dbReference type="InterPro" id="IPR020904">
    <property type="entry name" value="Sc_DH/Rdtase_CS"/>
</dbReference>
<feature type="compositionally biased region" description="Basic residues" evidence="11">
    <location>
        <begin position="91"/>
        <end position="106"/>
    </location>
</feature>
<dbReference type="SUPFAM" id="SSF51735">
    <property type="entry name" value="NAD(P)-binding Rossmann-fold domains"/>
    <property type="match status" value="1"/>
</dbReference>
<dbReference type="GO" id="GO:0006633">
    <property type="term" value="P:fatty acid biosynthetic process"/>
    <property type="evidence" value="ECO:0007669"/>
    <property type="project" value="UniProtKB-UniPathway"/>
</dbReference>
<evidence type="ECO:0000256" key="7">
    <source>
        <dbReference type="ARBA" id="ARBA00048508"/>
    </source>
</evidence>
<dbReference type="InterPro" id="IPR057326">
    <property type="entry name" value="KR_dom"/>
</dbReference>
<dbReference type="Gene3D" id="3.40.50.720">
    <property type="entry name" value="NAD(P)-binding Rossmann-like Domain"/>
    <property type="match status" value="1"/>
</dbReference>
<evidence type="ECO:0000256" key="6">
    <source>
        <dbReference type="ARBA" id="ARBA00023002"/>
    </source>
</evidence>
<dbReference type="PRINTS" id="PR00080">
    <property type="entry name" value="SDRFAMILY"/>
</dbReference>
<dbReference type="NCBIfam" id="NF009466">
    <property type="entry name" value="PRK12826.1-2"/>
    <property type="match status" value="1"/>
</dbReference>
<dbReference type="InterPro" id="IPR011284">
    <property type="entry name" value="3oxo_ACP_reduc"/>
</dbReference>
<protein>
    <recommendedName>
        <fullName evidence="3 10">3-oxoacyl-[acyl-carrier-protein] reductase</fullName>
        <ecNumber evidence="3 10">1.1.1.100</ecNumber>
    </recommendedName>
</protein>
<name>A0A835AEE1_9POAL</name>
<dbReference type="InterPro" id="IPR036291">
    <property type="entry name" value="NAD(P)-bd_dom_sf"/>
</dbReference>
<dbReference type="AlphaFoldDB" id="A0A835AEE1"/>
<keyword evidence="6 10" id="KW-0560">Oxidoreductase</keyword>
<keyword evidence="10" id="KW-0275">Fatty acid biosynthesis</keyword>
<dbReference type="OrthoDB" id="1393670at2759"/>
<dbReference type="GO" id="GO:0051287">
    <property type="term" value="F:NAD binding"/>
    <property type="evidence" value="ECO:0007669"/>
    <property type="project" value="UniProtKB-UniRule"/>
</dbReference>
<dbReference type="SMART" id="SM00822">
    <property type="entry name" value="PKS_KR"/>
    <property type="match status" value="1"/>
</dbReference>
<keyword evidence="10" id="KW-0443">Lipid metabolism</keyword>
<dbReference type="UniPathway" id="UPA00094"/>
<keyword evidence="10" id="KW-0444">Lipid biosynthesis</keyword>
<organism evidence="13 14">
    <name type="scientific">Digitaria exilis</name>
    <dbReference type="NCBI Taxonomy" id="1010633"/>
    <lineage>
        <taxon>Eukaryota</taxon>
        <taxon>Viridiplantae</taxon>
        <taxon>Streptophyta</taxon>
        <taxon>Embryophyta</taxon>
        <taxon>Tracheophyta</taxon>
        <taxon>Spermatophyta</taxon>
        <taxon>Magnoliopsida</taxon>
        <taxon>Liliopsida</taxon>
        <taxon>Poales</taxon>
        <taxon>Poaceae</taxon>
        <taxon>PACMAD clade</taxon>
        <taxon>Panicoideae</taxon>
        <taxon>Panicodae</taxon>
        <taxon>Paniceae</taxon>
        <taxon>Anthephorinae</taxon>
        <taxon>Digitaria</taxon>
    </lineage>
</organism>
<comment type="caution">
    <text evidence="13">The sequence shown here is derived from an EMBL/GenBank/DDBJ whole genome shotgun (WGS) entry which is preliminary data.</text>
</comment>
<evidence type="ECO:0000256" key="8">
    <source>
        <dbReference type="PIRSR" id="PIRSR611284-1"/>
    </source>
</evidence>
<reference evidence="13" key="1">
    <citation type="submission" date="2020-07" db="EMBL/GenBank/DDBJ databases">
        <title>Genome sequence and genetic diversity analysis of an under-domesticated orphan crop, white fonio (Digitaria exilis).</title>
        <authorList>
            <person name="Bennetzen J.L."/>
            <person name="Chen S."/>
            <person name="Ma X."/>
            <person name="Wang X."/>
            <person name="Yssel A.E.J."/>
            <person name="Chaluvadi S.R."/>
            <person name="Johnson M."/>
            <person name="Gangashetty P."/>
            <person name="Hamidou F."/>
            <person name="Sanogo M.D."/>
            <person name="Zwaenepoel A."/>
            <person name="Wallace J."/>
            <person name="Van De Peer Y."/>
            <person name="Van Deynze A."/>
        </authorList>
    </citation>
    <scope>NUCLEOTIDE SEQUENCE</scope>
    <source>
        <tissue evidence="13">Leaves</tissue>
    </source>
</reference>
<proteinExistence type="inferred from homology"/>
<keyword evidence="14" id="KW-1185">Reference proteome</keyword>
<keyword evidence="5" id="KW-0934">Plastid</keyword>
<evidence type="ECO:0000256" key="2">
    <source>
        <dbReference type="ARBA" id="ARBA00006484"/>
    </source>
</evidence>
<evidence type="ECO:0000256" key="4">
    <source>
        <dbReference type="ARBA" id="ARBA00022528"/>
    </source>
</evidence>
<evidence type="ECO:0000256" key="11">
    <source>
        <dbReference type="SAM" id="MobiDB-lite"/>
    </source>
</evidence>
<gene>
    <name evidence="13" type="ORF">HU200_059400</name>
</gene>
<dbReference type="InterPro" id="IPR002347">
    <property type="entry name" value="SDR_fam"/>
</dbReference>
<dbReference type="Pfam" id="PF13561">
    <property type="entry name" value="adh_short_C2"/>
    <property type="match status" value="1"/>
</dbReference>
<dbReference type="NCBIfam" id="TIGR01830">
    <property type="entry name" value="3oxo_ACP_reduc"/>
    <property type="match status" value="1"/>
</dbReference>
<dbReference type="PANTHER" id="PTHR42879">
    <property type="entry name" value="3-OXOACYL-(ACYL-CARRIER-PROTEIN) REDUCTASE"/>
    <property type="match status" value="1"/>
</dbReference>
<sequence>MNERIGTAWFKFYWQWSIGHAKQASIESVFTLPGGLLSFRGAVASHCPHKSSSDPSTCPTDEHPPASAMAASSTAAGLSITAAARASPPPQRRRGNLQLQQRRRRPTPAADFSASGKAANQTSNIIATLLMPALNFELFLMNKQTKLNTVVVRRSDRARAANAAAMDGWAAELEAPVAVVTGASRGIGRAIAVALGKAGCKLPRPHCFSLCSVFMFCAFVSLILHRIQSVQIEESGGTAISFAADISCEADVESMMRTVIDAWGSLDVLVNNAGITRDALLMRMKRTQWQEVVDVNLTGVYLCAQAAATVMMKRRKGRIINIASVSGIIGNVGQANYCAAKAGVIGLTKAMAREYGSRNINVNAVAPGWVASDMTAKLGDDVEQRALETIPLGRFGRPEEVAGLVEFLAVHPAASYITGQVLPVDGGLSI</sequence>
<keyword evidence="4" id="KW-0150">Chloroplast</keyword>
<feature type="binding site" evidence="9">
    <location>
        <begin position="182"/>
        <end position="185"/>
    </location>
    <ligand>
        <name>NADP(+)</name>
        <dbReference type="ChEBI" id="CHEBI:58349"/>
    </ligand>
</feature>
<feature type="binding site" evidence="9">
    <location>
        <position position="272"/>
    </location>
    <ligand>
        <name>NADP(+)</name>
        <dbReference type="ChEBI" id="CHEBI:58349"/>
    </ligand>
</feature>
<dbReference type="PROSITE" id="PS00061">
    <property type="entry name" value="ADH_SHORT"/>
    <property type="match status" value="1"/>
</dbReference>
<feature type="domain" description="Ketoreductase" evidence="12">
    <location>
        <begin position="176"/>
        <end position="369"/>
    </location>
</feature>
<dbReference type="FunFam" id="3.40.50.720:FF:000194">
    <property type="entry name" value="3-oxoacyl-[acyl-carrier-protein] reductase, chloroplastic"/>
    <property type="match status" value="1"/>
</dbReference>
<feature type="region of interest" description="Disordered" evidence="11">
    <location>
        <begin position="48"/>
        <end position="116"/>
    </location>
</feature>
<accession>A0A835AEE1</accession>
<dbReference type="GO" id="GO:0004316">
    <property type="term" value="F:3-oxoacyl-[acyl-carrier-protein] reductase (NADPH) activity"/>
    <property type="evidence" value="ECO:0007669"/>
    <property type="project" value="UniProtKB-UniRule"/>
</dbReference>
<dbReference type="PRINTS" id="PR00081">
    <property type="entry name" value="GDHRDH"/>
</dbReference>
<dbReference type="EMBL" id="JACEFO010002480">
    <property type="protein sequence ID" value="KAF8658352.1"/>
    <property type="molecule type" value="Genomic_DNA"/>
</dbReference>
<dbReference type="EC" id="1.1.1.100" evidence="3 10"/>
<evidence type="ECO:0000256" key="3">
    <source>
        <dbReference type="ARBA" id="ARBA00012948"/>
    </source>
</evidence>
<feature type="active site" description="Proton acceptor" evidence="8">
    <location>
        <position position="337"/>
    </location>
</feature>
<keyword evidence="10" id="KW-0276">Fatty acid metabolism</keyword>
<dbReference type="InterPro" id="IPR050259">
    <property type="entry name" value="SDR"/>
</dbReference>
<feature type="binding site" evidence="9">
    <location>
        <begin position="337"/>
        <end position="341"/>
    </location>
    <ligand>
        <name>NADP(+)</name>
        <dbReference type="ChEBI" id="CHEBI:58349"/>
    </ligand>
</feature>